<evidence type="ECO:0000313" key="3">
    <source>
        <dbReference type="EMBL" id="NHZ44413.1"/>
    </source>
</evidence>
<dbReference type="RefSeq" id="WP_167081058.1">
    <property type="nucleotide sequence ID" value="NZ_VVIW01000031.1"/>
</dbReference>
<dbReference type="Pfam" id="PF22613">
    <property type="entry name" value="Transketolase_C_1"/>
    <property type="match status" value="1"/>
</dbReference>
<reference evidence="3 4" key="1">
    <citation type="submission" date="2019-09" db="EMBL/GenBank/DDBJ databases">
        <title>Taxonomy of Antarctic Massilia spp.: description of Massilia rubra sp. nov., Massilia aquatica sp. nov., Massilia mucilaginosa sp. nov., Massilia frigida sp. nov. isolated from streams, lakes and regoliths.</title>
        <authorList>
            <person name="Holochova P."/>
            <person name="Sedlacek I."/>
            <person name="Kralova S."/>
            <person name="Maslanova I."/>
            <person name="Busse H.-J."/>
            <person name="Stankova E."/>
            <person name="Vrbovska V."/>
            <person name="Kovarovic V."/>
            <person name="Bartak M."/>
            <person name="Svec P."/>
            <person name="Pantucek R."/>
        </authorList>
    </citation>
    <scope>NUCLEOTIDE SEQUENCE [LARGE SCALE GENOMIC DNA]</scope>
    <source>
        <strain evidence="3 4">CCM 8693</strain>
    </source>
</reference>
<feature type="signal peptide" evidence="1">
    <location>
        <begin position="1"/>
        <end position="27"/>
    </location>
</feature>
<evidence type="ECO:0000313" key="4">
    <source>
        <dbReference type="Proteomes" id="UP000819052"/>
    </source>
</evidence>
<dbReference type="InterPro" id="IPR009014">
    <property type="entry name" value="Transketo_C/PFOR_II"/>
</dbReference>
<dbReference type="InterPro" id="IPR055152">
    <property type="entry name" value="Transketolase-like_C_2"/>
</dbReference>
<dbReference type="Gene3D" id="3.40.50.920">
    <property type="match status" value="1"/>
</dbReference>
<sequence length="359" mass="38052">MHMPPTFPPVPSCLARSAASACLAALAATPGLPPLLASPRRALGAMVSSLQQGAESADTIRIVRASVPKKQGDAWDVPACASAWPLRYGAEIPLLYLCRLESLAALRGVLVDAGERGIVCNDAETQGSRWPKGVQPVLPAWLATQHICTPFDPASGEEVRAIVCSALATLYVDQQPGYYYLAMHDEDGLAMPPLSAGDAAAAALGMYRLPPTSPGPYQLRLCSAGRALALVMEAARLLWEDWNISAEVWSCPSYTRLAREALAVEQWNLFHPSATPRASHIQRCLDGSSAPVIAVTGYAQHIAGQIGGFVRGRFSAVGADTAMDISAPWIAVTALKALVDDGALPAPFVQYALRRYALA</sequence>
<name>A0ABX0MB66_9BURK</name>
<organism evidence="3 4">
    <name type="scientific">Massilia aquatica</name>
    <dbReference type="NCBI Taxonomy" id="2609000"/>
    <lineage>
        <taxon>Bacteria</taxon>
        <taxon>Pseudomonadati</taxon>
        <taxon>Pseudomonadota</taxon>
        <taxon>Betaproteobacteria</taxon>
        <taxon>Burkholderiales</taxon>
        <taxon>Oxalobacteraceae</taxon>
        <taxon>Telluria group</taxon>
        <taxon>Massilia</taxon>
    </lineage>
</organism>
<evidence type="ECO:0000259" key="2">
    <source>
        <dbReference type="Pfam" id="PF22613"/>
    </source>
</evidence>
<dbReference type="PANTHER" id="PTHR43825:SF3">
    <property type="entry name" value="PYRUVATE DEHYDROGENASE E1 COMPONENT"/>
    <property type="match status" value="1"/>
</dbReference>
<feature type="domain" description="Transketolase-like C-terminal" evidence="2">
    <location>
        <begin position="205"/>
        <end position="307"/>
    </location>
</feature>
<keyword evidence="4" id="KW-1185">Reference proteome</keyword>
<dbReference type="Proteomes" id="UP000819052">
    <property type="component" value="Unassembled WGS sequence"/>
</dbReference>
<accession>A0ABX0MB66</accession>
<keyword evidence="1" id="KW-0732">Signal</keyword>
<keyword evidence="3" id="KW-0670">Pyruvate</keyword>
<proteinExistence type="predicted"/>
<comment type="caution">
    <text evidence="3">The sequence shown here is derived from an EMBL/GenBank/DDBJ whole genome shotgun (WGS) entry which is preliminary data.</text>
</comment>
<dbReference type="EMBL" id="VVIW01000031">
    <property type="protein sequence ID" value="NHZ44413.1"/>
    <property type="molecule type" value="Genomic_DNA"/>
</dbReference>
<evidence type="ECO:0000256" key="1">
    <source>
        <dbReference type="SAM" id="SignalP"/>
    </source>
</evidence>
<gene>
    <name evidence="3" type="ORF">F1609_30265</name>
</gene>
<dbReference type="PANTHER" id="PTHR43825">
    <property type="entry name" value="PYRUVATE DEHYDROGENASE E1 COMPONENT"/>
    <property type="match status" value="1"/>
</dbReference>
<dbReference type="SUPFAM" id="SSF52922">
    <property type="entry name" value="TK C-terminal domain-like"/>
    <property type="match status" value="1"/>
</dbReference>
<protein>
    <submittedName>
        <fullName evidence="3">Pyruvate dehydrogenase</fullName>
    </submittedName>
</protein>
<dbReference type="InterPro" id="IPR051157">
    <property type="entry name" value="PDH/Transketolase"/>
</dbReference>
<feature type="chain" id="PRO_5045302734" evidence="1">
    <location>
        <begin position="28"/>
        <end position="359"/>
    </location>
</feature>